<gene>
    <name evidence="8" type="ORF">D7X32_43335</name>
</gene>
<evidence type="ECO:0000256" key="2">
    <source>
        <dbReference type="ARBA" id="ARBA00011006"/>
    </source>
</evidence>
<organism evidence="8 9">
    <name type="scientific">Corallococcus carmarthensis</name>
    <dbReference type="NCBI Taxonomy" id="2316728"/>
    <lineage>
        <taxon>Bacteria</taxon>
        <taxon>Pseudomonadati</taxon>
        <taxon>Myxococcota</taxon>
        <taxon>Myxococcia</taxon>
        <taxon>Myxococcales</taxon>
        <taxon>Cystobacterineae</taxon>
        <taxon>Myxococcaceae</taxon>
        <taxon>Corallococcus</taxon>
    </lineage>
</organism>
<reference evidence="9" key="1">
    <citation type="submission" date="2018-09" db="EMBL/GenBank/DDBJ databases">
        <authorList>
            <person name="Livingstone P.G."/>
            <person name="Whitworth D.E."/>
        </authorList>
    </citation>
    <scope>NUCLEOTIDE SEQUENCE [LARGE SCALE GENOMIC DNA]</scope>
    <source>
        <strain evidence="9">CA043D</strain>
    </source>
</reference>
<evidence type="ECO:0000256" key="6">
    <source>
        <dbReference type="ARBA" id="ARBA00023136"/>
    </source>
</evidence>
<proteinExistence type="inferred from homology"/>
<sequence>MALEAILLWAVIGLIAGWLASAVVGGGYGLIGDIVVGVVGAFLGGFIFRALGTGAPFGGLAGTIFVAFIGAVVLLLILRVIRSSTVRRV</sequence>
<evidence type="ECO:0000313" key="8">
    <source>
        <dbReference type="EMBL" id="RKG93951.1"/>
    </source>
</evidence>
<comment type="similarity">
    <text evidence="2">Belongs to the UPF0410 family.</text>
</comment>
<dbReference type="GO" id="GO:0005886">
    <property type="term" value="C:plasma membrane"/>
    <property type="evidence" value="ECO:0007669"/>
    <property type="project" value="UniProtKB-SubCell"/>
</dbReference>
<dbReference type="Proteomes" id="UP000268313">
    <property type="component" value="Unassembled WGS sequence"/>
</dbReference>
<comment type="caution">
    <text evidence="8">The sequence shown here is derived from an EMBL/GenBank/DDBJ whole genome shotgun (WGS) entry which is preliminary data.</text>
</comment>
<evidence type="ECO:0000256" key="4">
    <source>
        <dbReference type="ARBA" id="ARBA00022692"/>
    </source>
</evidence>
<comment type="subcellular location">
    <subcellularLocation>
        <location evidence="1">Cell membrane</location>
        <topology evidence="1">Multi-pass membrane protein</topology>
    </subcellularLocation>
</comment>
<accession>A0A3A8JU63</accession>
<evidence type="ECO:0000256" key="7">
    <source>
        <dbReference type="SAM" id="Phobius"/>
    </source>
</evidence>
<keyword evidence="3" id="KW-1003">Cell membrane</keyword>
<dbReference type="AlphaFoldDB" id="A0A3A8JU63"/>
<dbReference type="RefSeq" id="WP_120608329.1">
    <property type="nucleotide sequence ID" value="NZ_JABFJX010000532.1"/>
</dbReference>
<evidence type="ECO:0000313" key="9">
    <source>
        <dbReference type="Proteomes" id="UP000268313"/>
    </source>
</evidence>
<dbReference type="EMBL" id="RAWE01000380">
    <property type="protein sequence ID" value="RKG93951.1"/>
    <property type="molecule type" value="Genomic_DNA"/>
</dbReference>
<keyword evidence="9" id="KW-1185">Reference proteome</keyword>
<dbReference type="PANTHER" id="PTHR33884:SF3">
    <property type="entry name" value="UPF0410 PROTEIN YMGE"/>
    <property type="match status" value="1"/>
</dbReference>
<dbReference type="InterPro" id="IPR007341">
    <property type="entry name" value="Transgly_assoc"/>
</dbReference>
<protein>
    <submittedName>
        <fullName evidence="8">GlsB/YeaQ/YmgE family stress response membrane protein</fullName>
    </submittedName>
</protein>
<dbReference type="Pfam" id="PF04226">
    <property type="entry name" value="Transgly_assoc"/>
    <property type="match status" value="1"/>
</dbReference>
<feature type="transmembrane region" description="Helical" evidence="7">
    <location>
        <begin position="57"/>
        <end position="78"/>
    </location>
</feature>
<keyword evidence="4 7" id="KW-0812">Transmembrane</keyword>
<evidence type="ECO:0000256" key="1">
    <source>
        <dbReference type="ARBA" id="ARBA00004651"/>
    </source>
</evidence>
<feature type="transmembrane region" description="Helical" evidence="7">
    <location>
        <begin position="6"/>
        <end position="24"/>
    </location>
</feature>
<evidence type="ECO:0000256" key="5">
    <source>
        <dbReference type="ARBA" id="ARBA00022989"/>
    </source>
</evidence>
<keyword evidence="5 7" id="KW-1133">Transmembrane helix</keyword>
<keyword evidence="6 7" id="KW-0472">Membrane</keyword>
<name>A0A3A8JU63_9BACT</name>
<dbReference type="PANTHER" id="PTHR33884">
    <property type="entry name" value="UPF0410 PROTEIN YMGE"/>
    <property type="match status" value="1"/>
</dbReference>
<evidence type="ECO:0000256" key="3">
    <source>
        <dbReference type="ARBA" id="ARBA00022475"/>
    </source>
</evidence>
<feature type="transmembrane region" description="Helical" evidence="7">
    <location>
        <begin position="31"/>
        <end position="51"/>
    </location>
</feature>